<evidence type="ECO:0000259" key="7">
    <source>
        <dbReference type="Pfam" id="PF18962"/>
    </source>
</evidence>
<evidence type="ECO:0000256" key="2">
    <source>
        <dbReference type="ARBA" id="ARBA00022801"/>
    </source>
</evidence>
<dbReference type="SUPFAM" id="SSF52743">
    <property type="entry name" value="Subtilisin-like"/>
    <property type="match status" value="1"/>
</dbReference>
<dbReference type="InterPro" id="IPR045474">
    <property type="entry name" value="GEVED"/>
</dbReference>
<dbReference type="Gene3D" id="2.60.120.380">
    <property type="match status" value="1"/>
</dbReference>
<reference evidence="10" key="1">
    <citation type="journal article" date="2019" name="Int. J. Syst. Evol. Microbiol.">
        <title>The Global Catalogue of Microorganisms (GCM) 10K type strain sequencing project: providing services to taxonomists for standard genome sequencing and annotation.</title>
        <authorList>
            <consortium name="The Broad Institute Genomics Platform"/>
            <consortium name="The Broad Institute Genome Sequencing Center for Infectious Disease"/>
            <person name="Wu L."/>
            <person name="Ma J."/>
        </authorList>
    </citation>
    <scope>NUCLEOTIDE SEQUENCE [LARGE SCALE GENOMIC DNA]</scope>
    <source>
        <strain evidence="10">CGMCC 4.1782</strain>
    </source>
</reference>
<feature type="active site" description="Charge relay system" evidence="4">
    <location>
        <position position="130"/>
    </location>
</feature>
<dbReference type="InterPro" id="IPR026444">
    <property type="entry name" value="Secre_tail"/>
</dbReference>
<name>A0ABW5CYY3_9BACT</name>
<dbReference type="InterPro" id="IPR000209">
    <property type="entry name" value="Peptidase_S8/S53_dom"/>
</dbReference>
<feature type="domain" description="GEVED" evidence="8">
    <location>
        <begin position="664"/>
        <end position="738"/>
    </location>
</feature>
<gene>
    <name evidence="9" type="ORF">ACFSKP_09640</name>
</gene>
<dbReference type="Pfam" id="PF18962">
    <property type="entry name" value="Por_Secre_tail"/>
    <property type="match status" value="1"/>
</dbReference>
<evidence type="ECO:0000313" key="10">
    <source>
        <dbReference type="Proteomes" id="UP001597374"/>
    </source>
</evidence>
<dbReference type="PRINTS" id="PR00723">
    <property type="entry name" value="SUBTILISIN"/>
</dbReference>
<keyword evidence="2 4" id="KW-0378">Hydrolase</keyword>
<sequence length="1248" mass="132993">MRGLSLWLAAFAMAATTTGYAQRGTTPIRTNTVALERISAAAEKDYKANRAQALALAKKYNWVVEKTYKDGTHISLQGLDAKGLPIYYITYNNTRAAATTKTDQLWAGGSLGLNLSGSGSSVAEKMGIWDGGRIRETHQELRGRVELKDNASKVNEHATHVAGTMIASGVNALAKGMAFGTKKLMAYDFNNDGSEMAAAAQNLIISNHSYGSIAGWRYNSDRKGTKEDPYWEWWGDSEISDSEDYKFGYYDGTASTWDKIAYNAPYYLIVKSAGNNRAETGPKVGEPYYKRNKNGSFELVNARPSKISSNEAYDVISTYGTAKNILTVGGVMPIEGGYNQPSDVAISIFSSFGPTDDGRIKPDVVGNGVSVLSSTSDSDRAYKTLNGTSMAAPNVSGTLLLLQEHYANLNNGNLMRAATLKGLAIHTADEAGTAPGPDYIYGWGLLNAEKAARVISNTDKTHLMQENALAQGQNYTLDVVASGAGPLVVTISWTDPEAAALPLDKDALNNRTPRLVNDLDLRITNRFATHMPWVLNPASPNAAATRGDNRLDNVEQITIPNAVPGETYRITVGHKGTLSKGPQAYSLLVSGAGGKAYCTSSATSDEGARITSITLGSYAPALQAEDCTTLRDLTGTPVIFEPGQSQTLTLETGTCGANSVKAAKAFADWNRDGDFADAGESITLNGTGTFTGTITAPASLAVGTKVRLRIVLQETSSATNISACGTYTRGETQEHLIQINKPQKDVGIISVTPLGGSLCATPAQSLMVRLRNYGSSTQTLFPVTISVRRNGTEIAQLSGTYTGKLAPFTEGDLLLDGSFATEAGAIYEVIAISGLQNDAVESNNRVSRTLTISGNVAAPQAAAFRCGTGSNYTLTGSGEGSIFWYTSADASTPVAAGNQTVAPIKNAGTTLYAGLNDFTGTVGPSSKSFASGGGYNQFTPDVTVTAKAPMLIESARLYIGHKGKITFTVYSSEGAPVSSRTLNVTATRTTPAPGVQPNDPNDQGQVYYLGLELPEAGDYNIAISYADSATIFRNNEGVKGYPFEIPNVFAITGNTATASNGVGPEDYYYYFYDMKLRALGCKSERVAVQVQSGTPIATPAVSRVGKDLVSSAADGNQWYLNGRPINGATGKTFTPAEAGNYSVLVLKDGCISDMSNTYNFFYPAYDGELVSPNPSGGLFRVRLEASRQEKLSFEVTDMLGNLILKDEIEQYNGNFDGEIDLSSYASGVYILRLWHGDELHTRKLVLQH</sequence>
<dbReference type="Gene3D" id="3.40.50.200">
    <property type="entry name" value="Peptidase S8/S53 domain"/>
    <property type="match status" value="1"/>
</dbReference>
<dbReference type="InterPro" id="IPR034058">
    <property type="entry name" value="TagA/B/C/D_pept_dom"/>
</dbReference>
<dbReference type="InterPro" id="IPR015500">
    <property type="entry name" value="Peptidase_S8_subtilisin-rel"/>
</dbReference>
<accession>A0ABW5CYY3</accession>
<keyword evidence="1 4" id="KW-0645">Protease</keyword>
<dbReference type="InterPro" id="IPR051048">
    <property type="entry name" value="Peptidase_S8/S53_subtilisin"/>
</dbReference>
<evidence type="ECO:0000259" key="8">
    <source>
        <dbReference type="Pfam" id="PF20009"/>
    </source>
</evidence>
<dbReference type="CDD" id="cd04842">
    <property type="entry name" value="Peptidases_S8_Kp43_protease"/>
    <property type="match status" value="1"/>
</dbReference>
<dbReference type="SUPFAM" id="SSF49785">
    <property type="entry name" value="Galactose-binding domain-like"/>
    <property type="match status" value="1"/>
</dbReference>
<evidence type="ECO:0000259" key="6">
    <source>
        <dbReference type="Pfam" id="PF00082"/>
    </source>
</evidence>
<feature type="active site" description="Charge relay system" evidence="4">
    <location>
        <position position="389"/>
    </location>
</feature>
<dbReference type="NCBIfam" id="TIGR04183">
    <property type="entry name" value="Por_Secre_tail"/>
    <property type="match status" value="1"/>
</dbReference>
<dbReference type="Pfam" id="PF20009">
    <property type="entry name" value="GEVED"/>
    <property type="match status" value="1"/>
</dbReference>
<dbReference type="PANTHER" id="PTHR43399:SF5">
    <property type="entry name" value="PEPTIDASE S8 FAMILY WITH PROTEASE-ASSOCIATED DOMAIN"/>
    <property type="match status" value="1"/>
</dbReference>
<dbReference type="PROSITE" id="PS00138">
    <property type="entry name" value="SUBTILASE_SER"/>
    <property type="match status" value="1"/>
</dbReference>
<evidence type="ECO:0000313" key="9">
    <source>
        <dbReference type="EMBL" id="MFD2246515.1"/>
    </source>
</evidence>
<organism evidence="9 10">
    <name type="scientific">Pontibacter ruber</name>
    <dbReference type="NCBI Taxonomy" id="1343895"/>
    <lineage>
        <taxon>Bacteria</taxon>
        <taxon>Pseudomonadati</taxon>
        <taxon>Bacteroidota</taxon>
        <taxon>Cytophagia</taxon>
        <taxon>Cytophagales</taxon>
        <taxon>Hymenobacteraceae</taxon>
        <taxon>Pontibacter</taxon>
    </lineage>
</organism>
<feature type="domain" description="Peptidase S8/S53" evidence="6">
    <location>
        <begin position="145"/>
        <end position="444"/>
    </location>
</feature>
<keyword evidence="10" id="KW-1185">Reference proteome</keyword>
<feature type="chain" id="PRO_5045694193" evidence="5">
    <location>
        <begin position="22"/>
        <end position="1248"/>
    </location>
</feature>
<feature type="active site" description="Charge relay system" evidence="4">
    <location>
        <position position="157"/>
    </location>
</feature>
<keyword evidence="3 4" id="KW-0720">Serine protease</keyword>
<keyword evidence="5" id="KW-0732">Signal</keyword>
<dbReference type="Pfam" id="PF00082">
    <property type="entry name" value="Peptidase_S8"/>
    <property type="match status" value="1"/>
</dbReference>
<protein>
    <submittedName>
        <fullName evidence="9">S8 family serine peptidase</fullName>
    </submittedName>
</protein>
<evidence type="ECO:0000256" key="3">
    <source>
        <dbReference type="ARBA" id="ARBA00022825"/>
    </source>
</evidence>
<comment type="caution">
    <text evidence="9">The sequence shown here is derived from an EMBL/GenBank/DDBJ whole genome shotgun (WGS) entry which is preliminary data.</text>
</comment>
<feature type="domain" description="Secretion system C-terminal sorting" evidence="7">
    <location>
        <begin position="1171"/>
        <end position="1245"/>
    </location>
</feature>
<dbReference type="Proteomes" id="UP001597374">
    <property type="component" value="Unassembled WGS sequence"/>
</dbReference>
<dbReference type="InterPro" id="IPR008979">
    <property type="entry name" value="Galactose-bd-like_sf"/>
</dbReference>
<comment type="similarity">
    <text evidence="4">Belongs to the peptidase S8 family.</text>
</comment>
<evidence type="ECO:0000256" key="4">
    <source>
        <dbReference type="PROSITE-ProRule" id="PRU01240"/>
    </source>
</evidence>
<dbReference type="RefSeq" id="WP_250428303.1">
    <property type="nucleotide sequence ID" value="NZ_JALPRR010000001.1"/>
</dbReference>
<dbReference type="InterPro" id="IPR023828">
    <property type="entry name" value="Peptidase_S8_Ser-AS"/>
</dbReference>
<dbReference type="PANTHER" id="PTHR43399">
    <property type="entry name" value="SUBTILISIN-RELATED"/>
    <property type="match status" value="1"/>
</dbReference>
<feature type="signal peptide" evidence="5">
    <location>
        <begin position="1"/>
        <end position="21"/>
    </location>
</feature>
<evidence type="ECO:0000256" key="1">
    <source>
        <dbReference type="ARBA" id="ARBA00022670"/>
    </source>
</evidence>
<dbReference type="PROSITE" id="PS51892">
    <property type="entry name" value="SUBTILASE"/>
    <property type="match status" value="1"/>
</dbReference>
<dbReference type="EMBL" id="JBHUIM010000001">
    <property type="protein sequence ID" value="MFD2246515.1"/>
    <property type="molecule type" value="Genomic_DNA"/>
</dbReference>
<evidence type="ECO:0000256" key="5">
    <source>
        <dbReference type="SAM" id="SignalP"/>
    </source>
</evidence>
<proteinExistence type="inferred from homology"/>
<dbReference type="InterPro" id="IPR036852">
    <property type="entry name" value="Peptidase_S8/S53_dom_sf"/>
</dbReference>